<dbReference type="GO" id="GO:0005319">
    <property type="term" value="F:lipid transporter activity"/>
    <property type="evidence" value="ECO:0007669"/>
    <property type="project" value="TreeGrafter"/>
</dbReference>
<name>A0A077Z4A0_TRITR</name>
<organism evidence="2 3">
    <name type="scientific">Trichuris trichiura</name>
    <name type="common">Whipworm</name>
    <name type="synonym">Trichocephalus trichiurus</name>
    <dbReference type="NCBI Taxonomy" id="36087"/>
    <lineage>
        <taxon>Eukaryota</taxon>
        <taxon>Metazoa</taxon>
        <taxon>Ecdysozoa</taxon>
        <taxon>Nematoda</taxon>
        <taxon>Enoplea</taxon>
        <taxon>Dorylaimia</taxon>
        <taxon>Trichinellida</taxon>
        <taxon>Trichuridae</taxon>
        <taxon>Trichuris</taxon>
    </lineage>
</organism>
<dbReference type="Gene3D" id="2.70.220.10">
    <property type="entry name" value="Ganglioside GM2 activator"/>
    <property type="match status" value="1"/>
</dbReference>
<dbReference type="PANTHER" id="PTHR17357:SF0">
    <property type="entry name" value="GANGLIOSIDE GM2 ACTIVATOR"/>
    <property type="match status" value="1"/>
</dbReference>
<sequence>MKVWQPHRGANYPAGTTEYLRKRISGGPDSTVRVDHLQAEPSPLEVPGILRLTLRVNISVPPPEEVYVKLFLRKRIADTRWVRIPCIFGFGSCDYAHLPVCLLTHELFGCPIKASYYSIDETFLLKNPETSLSRLLQQVWAKRANQ</sequence>
<dbReference type="GO" id="GO:0009898">
    <property type="term" value="C:cytoplasmic side of plasma membrane"/>
    <property type="evidence" value="ECO:0007669"/>
    <property type="project" value="TreeGrafter"/>
</dbReference>
<dbReference type="InterPro" id="IPR028996">
    <property type="entry name" value="GM2-AP"/>
</dbReference>
<dbReference type="STRING" id="36087.A0A077Z4A0"/>
<dbReference type="GO" id="GO:0006689">
    <property type="term" value="P:ganglioside catabolic process"/>
    <property type="evidence" value="ECO:0007669"/>
    <property type="project" value="InterPro"/>
</dbReference>
<evidence type="ECO:0000313" key="3">
    <source>
        <dbReference type="Proteomes" id="UP000030665"/>
    </source>
</evidence>
<gene>
    <name evidence="2" type="ORF">TTRE_0000276801</name>
</gene>
<dbReference type="PANTHER" id="PTHR17357">
    <property type="entry name" value="GM2 GANGLIOSIDE ACTIVATOR PROTEIN"/>
    <property type="match status" value="1"/>
</dbReference>
<protein>
    <submittedName>
        <fullName evidence="2">E1 DerP2 DerF2 domain containing protein</fullName>
    </submittedName>
</protein>
<dbReference type="EMBL" id="HG805900">
    <property type="protein sequence ID" value="CDW54498.1"/>
    <property type="molecule type" value="Genomic_DNA"/>
</dbReference>
<keyword evidence="3" id="KW-1185">Reference proteome</keyword>
<evidence type="ECO:0000313" key="2">
    <source>
        <dbReference type="EMBL" id="CDW54498.1"/>
    </source>
</evidence>
<dbReference type="SUPFAM" id="SSF63707">
    <property type="entry name" value="Ganglioside M2 (gm2) activator"/>
    <property type="match status" value="1"/>
</dbReference>
<dbReference type="Proteomes" id="UP000030665">
    <property type="component" value="Unassembled WGS sequence"/>
</dbReference>
<dbReference type="InterPro" id="IPR036846">
    <property type="entry name" value="GM2-AP_sf"/>
</dbReference>
<evidence type="ECO:0000256" key="1">
    <source>
        <dbReference type="ARBA" id="ARBA00022729"/>
    </source>
</evidence>
<dbReference type="OrthoDB" id="6409159at2759"/>
<reference evidence="2" key="1">
    <citation type="submission" date="2014-01" db="EMBL/GenBank/DDBJ databases">
        <authorList>
            <person name="Aslett M."/>
        </authorList>
    </citation>
    <scope>NUCLEOTIDE SEQUENCE</scope>
</reference>
<keyword evidence="1" id="KW-0732">Signal</keyword>
<dbReference type="GO" id="GO:0008047">
    <property type="term" value="F:enzyme activator activity"/>
    <property type="evidence" value="ECO:0007669"/>
    <property type="project" value="InterPro"/>
</dbReference>
<dbReference type="AlphaFoldDB" id="A0A077Z4A0"/>
<accession>A0A077Z4A0</accession>
<proteinExistence type="predicted"/>
<reference evidence="2" key="2">
    <citation type="submission" date="2014-03" db="EMBL/GenBank/DDBJ databases">
        <title>The whipworm genome and dual-species transcriptomics of an intimate host-pathogen interaction.</title>
        <authorList>
            <person name="Foth B.J."/>
            <person name="Tsai I.J."/>
            <person name="Reid A.J."/>
            <person name="Bancroft A.J."/>
            <person name="Nichol S."/>
            <person name="Tracey A."/>
            <person name="Holroyd N."/>
            <person name="Cotton J.A."/>
            <person name="Stanley E.J."/>
            <person name="Zarowiecki M."/>
            <person name="Liu J.Z."/>
            <person name="Huckvale T."/>
            <person name="Cooper P.J."/>
            <person name="Grencis R.K."/>
            <person name="Berriman M."/>
        </authorList>
    </citation>
    <scope>NUCLEOTIDE SEQUENCE [LARGE SCALE GENOMIC DNA]</scope>
</reference>